<dbReference type="AlphaFoldDB" id="A0A7J7XQF2"/>
<sequence length="125" mass="12788">MSQSSAILTLHRRTGGDTEGGRAIARRTPPARGALRLLRGERGVTTRTSRPGPTSKLPSLGRRGLVEALRTPRGGGGACLCLKSGSVCRRLESGRRPKAAARGGKGTAVAGASATAASGLRLEDC</sequence>
<organism evidence="2 3">
    <name type="scientific">Rhinolophus ferrumequinum</name>
    <name type="common">Greater horseshoe bat</name>
    <dbReference type="NCBI Taxonomy" id="59479"/>
    <lineage>
        <taxon>Eukaryota</taxon>
        <taxon>Metazoa</taxon>
        <taxon>Chordata</taxon>
        <taxon>Craniata</taxon>
        <taxon>Vertebrata</taxon>
        <taxon>Euteleostomi</taxon>
        <taxon>Mammalia</taxon>
        <taxon>Eutheria</taxon>
        <taxon>Laurasiatheria</taxon>
        <taxon>Chiroptera</taxon>
        <taxon>Yinpterochiroptera</taxon>
        <taxon>Rhinolophoidea</taxon>
        <taxon>Rhinolophidae</taxon>
        <taxon>Rhinolophinae</taxon>
        <taxon>Rhinolophus</taxon>
    </lineage>
</organism>
<proteinExistence type="predicted"/>
<evidence type="ECO:0000256" key="1">
    <source>
        <dbReference type="SAM" id="MobiDB-lite"/>
    </source>
</evidence>
<comment type="caution">
    <text evidence="2">The sequence shown here is derived from an EMBL/GenBank/DDBJ whole genome shotgun (WGS) entry which is preliminary data.</text>
</comment>
<gene>
    <name evidence="2" type="ORF">mRhiFer1_010114</name>
</gene>
<feature type="compositionally biased region" description="Low complexity" evidence="1">
    <location>
        <begin position="107"/>
        <end position="119"/>
    </location>
</feature>
<evidence type="ECO:0000313" key="2">
    <source>
        <dbReference type="EMBL" id="KAF6351596.1"/>
    </source>
</evidence>
<dbReference type="EMBL" id="JACAGC010000008">
    <property type="protein sequence ID" value="KAF6351596.1"/>
    <property type="molecule type" value="Genomic_DNA"/>
</dbReference>
<name>A0A7J7XQF2_RHIFE</name>
<reference evidence="2 3" key="1">
    <citation type="journal article" date="2020" name="Nature">
        <title>Six reference-quality genomes reveal evolution of bat adaptations.</title>
        <authorList>
            <person name="Jebb D."/>
            <person name="Huang Z."/>
            <person name="Pippel M."/>
            <person name="Hughes G.M."/>
            <person name="Lavrichenko K."/>
            <person name="Devanna P."/>
            <person name="Winkler S."/>
            <person name="Jermiin L.S."/>
            <person name="Skirmuntt E.C."/>
            <person name="Katzourakis A."/>
            <person name="Burkitt-Gray L."/>
            <person name="Ray D.A."/>
            <person name="Sullivan K.A.M."/>
            <person name="Roscito J.G."/>
            <person name="Kirilenko B.M."/>
            <person name="Davalos L.M."/>
            <person name="Corthals A.P."/>
            <person name="Power M.L."/>
            <person name="Jones G."/>
            <person name="Ransome R.D."/>
            <person name="Dechmann D.K.N."/>
            <person name="Locatelli A.G."/>
            <person name="Puechmaille S.J."/>
            <person name="Fedrigo O."/>
            <person name="Jarvis E.D."/>
            <person name="Hiller M."/>
            <person name="Vernes S.C."/>
            <person name="Myers E.W."/>
            <person name="Teeling E.C."/>
        </authorList>
    </citation>
    <scope>NUCLEOTIDE SEQUENCE [LARGE SCALE GENOMIC DNA]</scope>
    <source>
        <strain evidence="2">MRhiFer1</strain>
        <tissue evidence="2">Lung</tissue>
    </source>
</reference>
<accession>A0A7J7XQF2</accession>
<feature type="region of interest" description="Disordered" evidence="1">
    <location>
        <begin position="41"/>
        <end position="60"/>
    </location>
</feature>
<dbReference type="Proteomes" id="UP000585614">
    <property type="component" value="Unassembled WGS sequence"/>
</dbReference>
<feature type="region of interest" description="Disordered" evidence="1">
    <location>
        <begin position="93"/>
        <end position="125"/>
    </location>
</feature>
<protein>
    <submittedName>
        <fullName evidence="2">Uncharacterized protein</fullName>
    </submittedName>
</protein>
<evidence type="ECO:0000313" key="3">
    <source>
        <dbReference type="Proteomes" id="UP000585614"/>
    </source>
</evidence>